<proteinExistence type="predicted"/>
<feature type="signal peptide" evidence="1">
    <location>
        <begin position="1"/>
        <end position="19"/>
    </location>
</feature>
<gene>
    <name evidence="3" type="ORF">E3O44_01035</name>
</gene>
<dbReference type="PROSITE" id="PS51257">
    <property type="entry name" value="PROKAR_LIPOPROTEIN"/>
    <property type="match status" value="1"/>
</dbReference>
<dbReference type="InterPro" id="IPR050682">
    <property type="entry name" value="ModA/WtpA"/>
</dbReference>
<sequence length="533" mass="55626">MRRLLKALGLATVTALVLAGCTVAQPNEQDGLPNDASTLRVLAGSEVKDMAPILESAAADKGIRVVFDYTGTLAGTELVASGRAAGRYDATWFPNNRYLSLLPGAAKAVSSSVKIMSSPVVLGLRPEVATRLGWDSTPPTWADLAAAAAGGEFTYGMTNPAASNSGFSALVAVATALSGTGTALTDADVTAVSPELTRFFSGQKLTAGSSGFLADKFVADPTLVDGVINYESVLLGLADKGAPLTIVRPTDGVVTSDYPLTLLASADTDKRPLFDTLTAWLTTDAVQQRIVSETHRRPGVPGIDTGSAFPAGILFETPFPNTLEVANTLIGTYLDTVRAPAQTLFVLDTSGSMAGERLTALQQALKNLAGADSSTTGGFAAFRNRERVTLIPFSTAPDAPTIVDVPQVDKTEALQRIRDIADGLSADGGTAIYASLERAYALARQQKAERPDTFVSIVLMTDGENTDGPTSKDFAAYYAAQGEDTRAIATYVVLFGNGNVDELTSVAKLTGGQAFDALNGDLSSAFQDIRGYQ</sequence>
<evidence type="ECO:0000313" key="3">
    <source>
        <dbReference type="EMBL" id="TFB90232.1"/>
    </source>
</evidence>
<dbReference type="CDD" id="cd00198">
    <property type="entry name" value="vWFA"/>
    <property type="match status" value="1"/>
</dbReference>
<comment type="caution">
    <text evidence="3">The sequence shown here is derived from an EMBL/GenBank/DDBJ whole genome shotgun (WGS) entry which is preliminary data.</text>
</comment>
<dbReference type="Pfam" id="PF00092">
    <property type="entry name" value="VWA"/>
    <property type="match status" value="1"/>
</dbReference>
<accession>A0ABY2IFA3</accession>
<organism evidence="3 4">
    <name type="scientific">Cryobacterium algoricola</name>
    <dbReference type="NCBI Taxonomy" id="1259183"/>
    <lineage>
        <taxon>Bacteria</taxon>
        <taxon>Bacillati</taxon>
        <taxon>Actinomycetota</taxon>
        <taxon>Actinomycetes</taxon>
        <taxon>Micrococcales</taxon>
        <taxon>Microbacteriaceae</taxon>
        <taxon>Cryobacterium</taxon>
    </lineage>
</organism>
<keyword evidence="4" id="KW-1185">Reference proteome</keyword>
<name>A0ABY2IFA3_9MICO</name>
<dbReference type="Gene3D" id="3.40.190.10">
    <property type="entry name" value="Periplasmic binding protein-like II"/>
    <property type="match status" value="2"/>
</dbReference>
<dbReference type="SUPFAM" id="SSF53300">
    <property type="entry name" value="vWA-like"/>
    <property type="match status" value="1"/>
</dbReference>
<dbReference type="Pfam" id="PF13531">
    <property type="entry name" value="SBP_bac_11"/>
    <property type="match status" value="1"/>
</dbReference>
<dbReference type="PANTHER" id="PTHR30632:SF0">
    <property type="entry name" value="SULFATE-BINDING PROTEIN"/>
    <property type="match status" value="1"/>
</dbReference>
<dbReference type="SUPFAM" id="SSF53850">
    <property type="entry name" value="Periplasmic binding protein-like II"/>
    <property type="match status" value="1"/>
</dbReference>
<dbReference type="InterPro" id="IPR002035">
    <property type="entry name" value="VWF_A"/>
</dbReference>
<reference evidence="3 4" key="1">
    <citation type="submission" date="2019-03" db="EMBL/GenBank/DDBJ databases">
        <title>Genomics of glacier-inhabiting Cryobacterium strains.</title>
        <authorList>
            <person name="Liu Q."/>
            <person name="Xin Y.-H."/>
        </authorList>
    </citation>
    <scope>NUCLEOTIDE SEQUENCE [LARGE SCALE GENOMIC DNA]</scope>
    <source>
        <strain evidence="3 4">MDB2-B</strain>
    </source>
</reference>
<keyword evidence="1" id="KW-0732">Signal</keyword>
<dbReference type="RefSeq" id="WP_134531825.1">
    <property type="nucleotide sequence ID" value="NZ_SOFG01000004.1"/>
</dbReference>
<dbReference type="Gene3D" id="3.40.50.410">
    <property type="entry name" value="von Willebrand factor, type A domain"/>
    <property type="match status" value="1"/>
</dbReference>
<dbReference type="InterPro" id="IPR036465">
    <property type="entry name" value="vWFA_dom_sf"/>
</dbReference>
<evidence type="ECO:0000256" key="1">
    <source>
        <dbReference type="SAM" id="SignalP"/>
    </source>
</evidence>
<dbReference type="SMART" id="SM00327">
    <property type="entry name" value="VWA"/>
    <property type="match status" value="1"/>
</dbReference>
<evidence type="ECO:0000259" key="2">
    <source>
        <dbReference type="PROSITE" id="PS50234"/>
    </source>
</evidence>
<evidence type="ECO:0000313" key="4">
    <source>
        <dbReference type="Proteomes" id="UP000297608"/>
    </source>
</evidence>
<dbReference type="PROSITE" id="PS50234">
    <property type="entry name" value="VWFA"/>
    <property type="match status" value="1"/>
</dbReference>
<feature type="domain" description="VWFA" evidence="2">
    <location>
        <begin position="342"/>
        <end position="533"/>
    </location>
</feature>
<dbReference type="PANTHER" id="PTHR30632">
    <property type="entry name" value="MOLYBDATE-BINDING PERIPLASMIC PROTEIN"/>
    <property type="match status" value="1"/>
</dbReference>
<protein>
    <submittedName>
        <fullName evidence="3">VWA domain-containing protein</fullName>
    </submittedName>
</protein>
<dbReference type="EMBL" id="SOFG01000004">
    <property type="protein sequence ID" value="TFB90232.1"/>
    <property type="molecule type" value="Genomic_DNA"/>
</dbReference>
<dbReference type="Proteomes" id="UP000297608">
    <property type="component" value="Unassembled WGS sequence"/>
</dbReference>
<feature type="chain" id="PRO_5046642509" evidence="1">
    <location>
        <begin position="20"/>
        <end position="533"/>
    </location>
</feature>